<dbReference type="PANTHER" id="PTHR12110:SF21">
    <property type="entry name" value="XYLOSE ISOMERASE-LIKE TIM BARREL DOMAIN-CONTAINING PROTEIN"/>
    <property type="match status" value="1"/>
</dbReference>
<feature type="signal peptide" evidence="1">
    <location>
        <begin position="1"/>
        <end position="16"/>
    </location>
</feature>
<evidence type="ECO:0000313" key="3">
    <source>
        <dbReference type="EMBL" id="KAL2802509.1"/>
    </source>
</evidence>
<keyword evidence="1" id="KW-0732">Signal</keyword>
<dbReference type="SUPFAM" id="SSF51658">
    <property type="entry name" value="Xylose isomerase-like"/>
    <property type="match status" value="1"/>
</dbReference>
<evidence type="ECO:0000259" key="2">
    <source>
        <dbReference type="Pfam" id="PF01261"/>
    </source>
</evidence>
<dbReference type="Proteomes" id="UP001610334">
    <property type="component" value="Unassembled WGS sequence"/>
</dbReference>
<sequence>MSWLTTFFTTRAGVICTATAVPRMSDLQSATIANELGIATLSLGNWREHRLEPRLQAAAKAGYQWIDLFDECWAAYLEEHGLPGDQLWEATPANLRLAQQLGDLVKSLGMRIACTQPLRTIEGIRDPAERRQTLDLVAKRFPFMRAFDTELVFMCANIRTDPGVTSDLQTVAKDLAELGDMAAAYALSDGGPMLKIGYEGLSWATRNTWSASWEAVRFANRPNVGLIVDAFNVLAVEFANPHNPAGHGRLFSTLGESIQVLTASLAALVATVPGDRIFFFQCGDAELVNPAIIRPTNPNTPALLPWSRFHRLFPLEQSRGGYMPVELVAAAVLATGYQGPISLEVFNASLNQPGKHVPDAHAERGMAGLQKLIAAVATLPPFWTGGPHAQKAIDMVVQRLCPTRSQL</sequence>
<reference evidence="3 4" key="1">
    <citation type="submission" date="2024-07" db="EMBL/GenBank/DDBJ databases">
        <title>Section-level genome sequencing and comparative genomics of Aspergillus sections Usti and Cavernicolus.</title>
        <authorList>
            <consortium name="Lawrence Berkeley National Laboratory"/>
            <person name="Nybo J.L."/>
            <person name="Vesth T.C."/>
            <person name="Theobald S."/>
            <person name="Frisvad J.C."/>
            <person name="Larsen T.O."/>
            <person name="Kjaerboelling I."/>
            <person name="Rothschild-Mancinelli K."/>
            <person name="Lyhne E.K."/>
            <person name="Kogle M.E."/>
            <person name="Barry K."/>
            <person name="Clum A."/>
            <person name="Na H."/>
            <person name="Ledsgaard L."/>
            <person name="Lin J."/>
            <person name="Lipzen A."/>
            <person name="Kuo A."/>
            <person name="Riley R."/>
            <person name="Mondo S."/>
            <person name="Labutti K."/>
            <person name="Haridas S."/>
            <person name="Pangalinan J."/>
            <person name="Salamov A.A."/>
            <person name="Simmons B.A."/>
            <person name="Magnuson J.K."/>
            <person name="Chen J."/>
            <person name="Drula E."/>
            <person name="Henrissat B."/>
            <person name="Wiebenga A."/>
            <person name="Lubbers R.J."/>
            <person name="Gomes A.C."/>
            <person name="Makela M.R."/>
            <person name="Stajich J."/>
            <person name="Grigoriev I.V."/>
            <person name="Mortensen U.H."/>
            <person name="De Vries R.P."/>
            <person name="Baker S.E."/>
            <person name="Andersen M.R."/>
        </authorList>
    </citation>
    <scope>NUCLEOTIDE SEQUENCE [LARGE SCALE GENOMIC DNA]</scope>
    <source>
        <strain evidence="3 4">CBS 588.65</strain>
    </source>
</reference>
<dbReference type="InterPro" id="IPR013022">
    <property type="entry name" value="Xyl_isomerase-like_TIM-brl"/>
</dbReference>
<evidence type="ECO:0000313" key="4">
    <source>
        <dbReference type="Proteomes" id="UP001610334"/>
    </source>
</evidence>
<gene>
    <name evidence="3" type="ORF">BJX63DRAFT_414908</name>
</gene>
<comment type="caution">
    <text evidence="3">The sequence shown here is derived from an EMBL/GenBank/DDBJ whole genome shotgun (WGS) entry which is preliminary data.</text>
</comment>
<dbReference type="InterPro" id="IPR036237">
    <property type="entry name" value="Xyl_isomerase-like_sf"/>
</dbReference>
<keyword evidence="4" id="KW-1185">Reference proteome</keyword>
<dbReference type="Pfam" id="PF01261">
    <property type="entry name" value="AP_endonuc_2"/>
    <property type="match status" value="1"/>
</dbReference>
<dbReference type="PANTHER" id="PTHR12110">
    <property type="entry name" value="HYDROXYPYRUVATE ISOMERASE"/>
    <property type="match status" value="1"/>
</dbReference>
<accession>A0ABR4GTV6</accession>
<proteinExistence type="predicted"/>
<feature type="domain" description="Xylose isomerase-like TIM barrel" evidence="2">
    <location>
        <begin position="55"/>
        <end position="357"/>
    </location>
</feature>
<protein>
    <submittedName>
        <fullName evidence="3">Xylose isomerase-like protein</fullName>
    </submittedName>
</protein>
<name>A0ABR4GTV6_9EURO</name>
<evidence type="ECO:0000256" key="1">
    <source>
        <dbReference type="SAM" id="SignalP"/>
    </source>
</evidence>
<feature type="chain" id="PRO_5045084477" evidence="1">
    <location>
        <begin position="17"/>
        <end position="407"/>
    </location>
</feature>
<dbReference type="InterPro" id="IPR050312">
    <property type="entry name" value="IolE/XylAMocC-like"/>
</dbReference>
<dbReference type="EMBL" id="JBFXLT010000178">
    <property type="protein sequence ID" value="KAL2802509.1"/>
    <property type="molecule type" value="Genomic_DNA"/>
</dbReference>
<dbReference type="Gene3D" id="3.20.20.150">
    <property type="entry name" value="Divalent-metal-dependent TIM barrel enzymes"/>
    <property type="match status" value="1"/>
</dbReference>
<organism evidence="3 4">
    <name type="scientific">Aspergillus granulosus</name>
    <dbReference type="NCBI Taxonomy" id="176169"/>
    <lineage>
        <taxon>Eukaryota</taxon>
        <taxon>Fungi</taxon>
        <taxon>Dikarya</taxon>
        <taxon>Ascomycota</taxon>
        <taxon>Pezizomycotina</taxon>
        <taxon>Eurotiomycetes</taxon>
        <taxon>Eurotiomycetidae</taxon>
        <taxon>Eurotiales</taxon>
        <taxon>Aspergillaceae</taxon>
        <taxon>Aspergillus</taxon>
        <taxon>Aspergillus subgen. Nidulantes</taxon>
    </lineage>
</organism>